<dbReference type="AlphaFoldDB" id="A0A2I0SQG5"/>
<gene>
    <name evidence="2" type="ORF">CW362_15170</name>
</gene>
<dbReference type="EMBL" id="PJOS01000025">
    <property type="protein sequence ID" value="PKT72176.1"/>
    <property type="molecule type" value="Genomic_DNA"/>
</dbReference>
<sequence length="247" mass="25826">MAVDPLLKQAQGVWETLAAVPVSFPLVEGLNVVTSPASQLAPPSWAGIVVLGDSAIVTAPTDRDAQVLRRLLAVMPTSSLTSSEAVRAVLPVNEMLGPAVLGYVSRDSFRPVPASRSVERLAPGHQDLMALVKSVSPEDAGESGMDEITSAAFVVRKGANVVAAAGFQAWPSAAAHLCVLTAPGERGRGLARQVASAAVAQALADGLLPQWRARPMASRNVARALGFRELGSQLSIRLDQEELRLEG</sequence>
<name>A0A2I0SQG5_9ACTN</name>
<dbReference type="InterPro" id="IPR027365">
    <property type="entry name" value="GNAT_acetyltra_YdfB-like"/>
</dbReference>
<evidence type="ECO:0000313" key="3">
    <source>
        <dbReference type="Proteomes" id="UP000236178"/>
    </source>
</evidence>
<dbReference type="InterPro" id="IPR016181">
    <property type="entry name" value="Acyl_CoA_acyltransferase"/>
</dbReference>
<dbReference type="InterPro" id="IPR000182">
    <property type="entry name" value="GNAT_dom"/>
</dbReference>
<keyword evidence="2" id="KW-0808">Transferase</keyword>
<dbReference type="Proteomes" id="UP000236178">
    <property type="component" value="Unassembled WGS sequence"/>
</dbReference>
<dbReference type="Gene3D" id="3.40.630.30">
    <property type="match status" value="1"/>
</dbReference>
<dbReference type="OrthoDB" id="4824241at2"/>
<evidence type="ECO:0000313" key="2">
    <source>
        <dbReference type="EMBL" id="PKT72176.1"/>
    </source>
</evidence>
<accession>A0A2I0SQG5</accession>
<dbReference type="PROSITE" id="PS51186">
    <property type="entry name" value="GNAT"/>
    <property type="match status" value="1"/>
</dbReference>
<protein>
    <submittedName>
        <fullName evidence="2">GNAT family N-acetyltransferase</fullName>
    </submittedName>
</protein>
<dbReference type="RefSeq" id="WP_103550047.1">
    <property type="nucleotide sequence ID" value="NZ_KZ626864.1"/>
</dbReference>
<dbReference type="GO" id="GO:0016747">
    <property type="term" value="F:acyltransferase activity, transferring groups other than amino-acyl groups"/>
    <property type="evidence" value="ECO:0007669"/>
    <property type="project" value="InterPro"/>
</dbReference>
<proteinExistence type="predicted"/>
<evidence type="ECO:0000259" key="1">
    <source>
        <dbReference type="PROSITE" id="PS51186"/>
    </source>
</evidence>
<keyword evidence="3" id="KW-1185">Reference proteome</keyword>
<organism evidence="2 3">
    <name type="scientific">Streptomyces populi</name>
    <dbReference type="NCBI Taxonomy" id="2058924"/>
    <lineage>
        <taxon>Bacteria</taxon>
        <taxon>Bacillati</taxon>
        <taxon>Actinomycetota</taxon>
        <taxon>Actinomycetes</taxon>
        <taxon>Kitasatosporales</taxon>
        <taxon>Streptomycetaceae</taxon>
        <taxon>Streptomyces</taxon>
    </lineage>
</organism>
<reference evidence="2 3" key="1">
    <citation type="submission" date="2017-12" db="EMBL/GenBank/DDBJ databases">
        <title>Streptomyces populusis sp. nov., a novel endophytic actinobacterium isolated from stems of Populus adenopoda Maxim.</title>
        <authorList>
            <person name="Wang Z."/>
        </authorList>
    </citation>
    <scope>NUCLEOTIDE SEQUENCE [LARGE SCALE GENOMIC DNA]</scope>
    <source>
        <strain evidence="2 3">A249</strain>
    </source>
</reference>
<dbReference type="Pfam" id="PF12746">
    <property type="entry name" value="GNAT_acetyltran"/>
    <property type="match status" value="1"/>
</dbReference>
<comment type="caution">
    <text evidence="2">The sequence shown here is derived from an EMBL/GenBank/DDBJ whole genome shotgun (WGS) entry which is preliminary data.</text>
</comment>
<dbReference type="SUPFAM" id="SSF55729">
    <property type="entry name" value="Acyl-CoA N-acyltransferases (Nat)"/>
    <property type="match status" value="1"/>
</dbReference>
<feature type="domain" description="N-acetyltransferase" evidence="1">
    <location>
        <begin position="107"/>
        <end position="246"/>
    </location>
</feature>